<dbReference type="Proteomes" id="UP001222932">
    <property type="component" value="Unassembled WGS sequence"/>
</dbReference>
<feature type="region of interest" description="Disordered" evidence="1">
    <location>
        <begin position="800"/>
        <end position="978"/>
    </location>
</feature>
<feature type="compositionally biased region" description="Basic and acidic residues" evidence="1">
    <location>
        <begin position="804"/>
        <end position="816"/>
    </location>
</feature>
<dbReference type="PANTHER" id="PTHR38700">
    <property type="entry name" value="YALI0E22418P"/>
    <property type="match status" value="1"/>
</dbReference>
<evidence type="ECO:0008006" key="4">
    <source>
        <dbReference type="Google" id="ProtNLM"/>
    </source>
</evidence>
<feature type="compositionally biased region" description="Basic residues" evidence="1">
    <location>
        <begin position="274"/>
        <end position="289"/>
    </location>
</feature>
<feature type="compositionally biased region" description="Low complexity" evidence="1">
    <location>
        <begin position="1"/>
        <end position="28"/>
    </location>
</feature>
<accession>A0AAD3TVQ1</accession>
<feature type="compositionally biased region" description="Pro residues" evidence="1">
    <location>
        <begin position="993"/>
        <end position="1003"/>
    </location>
</feature>
<evidence type="ECO:0000313" key="3">
    <source>
        <dbReference type="Proteomes" id="UP001222932"/>
    </source>
</evidence>
<feature type="compositionally biased region" description="Basic and acidic residues" evidence="1">
    <location>
        <begin position="331"/>
        <end position="348"/>
    </location>
</feature>
<gene>
    <name evidence="2" type="ORF">CspeluHIS016_0406160</name>
</gene>
<feature type="compositionally biased region" description="Low complexity" evidence="1">
    <location>
        <begin position="36"/>
        <end position="52"/>
    </location>
</feature>
<feature type="compositionally biased region" description="Low complexity" evidence="1">
    <location>
        <begin position="1025"/>
        <end position="1041"/>
    </location>
</feature>
<feature type="compositionally biased region" description="Low complexity" evidence="1">
    <location>
        <begin position="1049"/>
        <end position="1060"/>
    </location>
</feature>
<feature type="compositionally biased region" description="Low complexity" evidence="1">
    <location>
        <begin position="429"/>
        <end position="441"/>
    </location>
</feature>
<feature type="compositionally biased region" description="Low complexity" evidence="1">
    <location>
        <begin position="144"/>
        <end position="155"/>
    </location>
</feature>
<dbReference type="InterPro" id="IPR011993">
    <property type="entry name" value="PH-like_dom_sf"/>
</dbReference>
<feature type="compositionally biased region" description="Polar residues" evidence="1">
    <location>
        <begin position="817"/>
        <end position="832"/>
    </location>
</feature>
<evidence type="ECO:0000256" key="1">
    <source>
        <dbReference type="SAM" id="MobiDB-lite"/>
    </source>
</evidence>
<feature type="compositionally biased region" description="Low complexity" evidence="1">
    <location>
        <begin position="95"/>
        <end position="111"/>
    </location>
</feature>
<sequence length="1384" mass="148854">MSSSHPPQHAPAPSMSSDHSRTPSHSSPFSPLPTQSSNHGHAHSASASVSSSRALTPSFGHAQSASMTYTPQSGHNHSPSLGHAIPLTPIKELTSAQSSPARPRAASAAQREAAESGAPISGMYAKSGFWDDDSDENDKERSISWRSRLSGSTSSNTGDRRSLKSTKSSKSGGGGRSRSNTLAGIPVAMGTQVATGRTRSSFGALPSVIPFTKSRTWAINLANSRERTLHCRQHRGDVPATKFFPSPPSTYGSSATNSSAALPLHPLLPEVPHLKPRKSKTRLRLRSKSVRQNEMDSQDLKTPVARPPLSPVTNSSTPTAKRAPTPIEIKTVVDGKKQSAWKRGMERLRRSRSAGNMRDQYNQGEQENLPPVPSLPLGFAVENARSRLTSQASATPSSVLSSAAFSATTLSPPSALQPDLSGPSPPLSLLPDPSASYLPSPNLSGSAALSRAHSYRSSNDDPILAELDQRYPSYCALQARPSLIHADAMDSDPFASAIDYSHLPDQRATSRSPLPHEFARLPSPPPIDGHGSPWNSPSLTNLKQSLVPRLRKSKSMGLTRQPSSVLNHLRSGIEAGRMSRAASPVPSPNVGPSTPERVPALDELVAIAMRDSPLAPPRPQFYDSFDLGDDSDSKDEPDRVVVQPVENVETMARSAPISRRGSLRSRTTSTSQAPDLSIDVTAAASVSGSSIELVTPHVSHTRGSGRFSPSQSSSEALEHQHRPSPGQDDTAGIQETWQRGHSRTQSDEIFARALAEKAHRQNEIASRENRSETCPSTFGTQSWEAAIAAFPTIDDHVNINGFHNNHDSPRPAERESLASNTAVAPTDSSSHSLADYTPPSRSYDHSHAESSGDTPPPDPNSAMWSSWRDVPRRHASGRSESSRASSHGRRARTVEGAWDDSDSDTSESEDEDVPLGSLHPGAAAAQQQRLADQKQRREARRARRAMRDAKNEVELRRSATSATTKSRRQWNGEGVPPDALAGQLERVVVGNAPPVPSRALRPPPSEHNDRSDPGTPSLSRAATVGRSMSGHSARSGASGHRIPSDGDRSASLSRATSISSPGPRKRSHSSAGRMPMLPTPTEPTPVRRPTPVRCVVVHGTDVRPINLDAFPETTARDVLMGARTRGDIADGNWVVIESFAELGLERQVREHELILSGVTKGWDPTAPNAIVLREMPPHNVWTRNIPDTPPMVCGWVQLETKPGKWVKKWLDVRGGQVFLSKNEKGKDEVHISTLFSDVYTVRKNRGAPMPSTFALKRQDAAASFQNPAEYISYLAADDATGWKLHSAIFSSRSFALAQADPSVRARLHPSAHSHSFTATPLPMPIGPSLAKHTGLSRTPTAHSSRPRPRPTAGHGPTGGQPLVDLKAEQTGFTGQGLLHRNHQL</sequence>
<feature type="region of interest" description="Disordered" evidence="1">
    <location>
        <begin position="612"/>
        <end position="676"/>
    </location>
</feature>
<dbReference type="Gene3D" id="2.30.29.30">
    <property type="entry name" value="Pleckstrin-homology domain (PH domain)/Phosphotyrosine-binding domain (PTB)"/>
    <property type="match status" value="1"/>
</dbReference>
<feature type="region of interest" description="Disordered" evidence="1">
    <location>
        <begin position="505"/>
        <end position="540"/>
    </location>
</feature>
<proteinExistence type="predicted"/>
<feature type="compositionally biased region" description="Polar residues" evidence="1">
    <location>
        <begin position="61"/>
        <end position="79"/>
    </location>
</feature>
<feature type="compositionally biased region" description="Low complexity" evidence="1">
    <location>
        <begin position="658"/>
        <end position="671"/>
    </location>
</feature>
<feature type="compositionally biased region" description="Acidic residues" evidence="1">
    <location>
        <begin position="897"/>
        <end position="913"/>
    </location>
</feature>
<dbReference type="PANTHER" id="PTHR38700:SF1">
    <property type="entry name" value="PH DOMAIN-CONTAINING PROTEIN"/>
    <property type="match status" value="1"/>
</dbReference>
<feature type="region of interest" description="Disordered" evidence="1">
    <location>
        <begin position="697"/>
        <end position="744"/>
    </location>
</feature>
<feature type="region of interest" description="Disordered" evidence="1">
    <location>
        <begin position="1308"/>
        <end position="1363"/>
    </location>
</feature>
<reference evidence="2" key="2">
    <citation type="submission" date="2023-06" db="EMBL/GenBank/DDBJ databases">
        <authorList>
            <person name="Kobayashi Y."/>
            <person name="Kayamori A."/>
            <person name="Aoki K."/>
            <person name="Shiwa Y."/>
            <person name="Fujita N."/>
            <person name="Sugita T."/>
            <person name="Iwasaki W."/>
            <person name="Tanaka N."/>
            <person name="Takashima M."/>
        </authorList>
    </citation>
    <scope>NUCLEOTIDE SEQUENCE</scope>
    <source>
        <strain evidence="2">HIS016</strain>
    </source>
</reference>
<protein>
    <recommendedName>
        <fullName evidence="4">PH domain-containing protein</fullName>
    </recommendedName>
</protein>
<dbReference type="EMBL" id="BTCM01000004">
    <property type="protein sequence ID" value="GMK57782.1"/>
    <property type="molecule type" value="Genomic_DNA"/>
</dbReference>
<organism evidence="2 3">
    <name type="scientific">Cutaneotrichosporon spelunceum</name>
    <dbReference type="NCBI Taxonomy" id="1672016"/>
    <lineage>
        <taxon>Eukaryota</taxon>
        <taxon>Fungi</taxon>
        <taxon>Dikarya</taxon>
        <taxon>Basidiomycota</taxon>
        <taxon>Agaricomycotina</taxon>
        <taxon>Tremellomycetes</taxon>
        <taxon>Trichosporonales</taxon>
        <taxon>Trichosporonaceae</taxon>
        <taxon>Cutaneotrichosporon</taxon>
    </lineage>
</organism>
<feature type="compositionally biased region" description="Pro residues" evidence="1">
    <location>
        <begin position="1077"/>
        <end position="1088"/>
    </location>
</feature>
<feature type="region of interest" description="Disordered" evidence="1">
    <location>
        <begin position="410"/>
        <end position="443"/>
    </location>
</feature>
<feature type="compositionally biased region" description="Low complexity" evidence="1">
    <location>
        <begin position="702"/>
        <end position="714"/>
    </location>
</feature>
<comment type="caution">
    <text evidence="2">The sequence shown here is derived from an EMBL/GenBank/DDBJ whole genome shotgun (WGS) entry which is preliminary data.</text>
</comment>
<reference evidence="2" key="1">
    <citation type="journal article" date="2023" name="BMC Genomics">
        <title>Chromosome-level genome assemblies of Cutaneotrichosporon spp. (Trichosporonales, Basidiomycota) reveal imbalanced evolution between nucleotide sequences and chromosome synteny.</title>
        <authorList>
            <person name="Kobayashi Y."/>
            <person name="Kayamori A."/>
            <person name="Aoki K."/>
            <person name="Shiwa Y."/>
            <person name="Matsutani M."/>
            <person name="Fujita N."/>
            <person name="Sugita T."/>
            <person name="Iwasaki W."/>
            <person name="Tanaka N."/>
            <person name="Takashima M."/>
        </authorList>
    </citation>
    <scope>NUCLEOTIDE SEQUENCE</scope>
    <source>
        <strain evidence="2">HIS016</strain>
    </source>
</reference>
<feature type="region of interest" description="Disordered" evidence="1">
    <location>
        <begin position="1"/>
        <end position="186"/>
    </location>
</feature>
<feature type="compositionally biased region" description="Basic and acidic residues" evidence="1">
    <location>
        <begin position="945"/>
        <end position="957"/>
    </location>
</feature>
<evidence type="ECO:0000313" key="2">
    <source>
        <dbReference type="EMBL" id="GMK57782.1"/>
    </source>
</evidence>
<keyword evidence="3" id="KW-1185">Reference proteome</keyword>
<name>A0AAD3TVQ1_9TREE</name>
<feature type="region of interest" description="Disordered" evidence="1">
    <location>
        <begin position="269"/>
        <end position="376"/>
    </location>
</feature>
<feature type="region of interest" description="Disordered" evidence="1">
    <location>
        <begin position="993"/>
        <end position="1089"/>
    </location>
</feature>
<dbReference type="Gene3D" id="3.10.20.90">
    <property type="entry name" value="Phosphatidylinositol 3-kinase Catalytic Subunit, Chain A, domain 1"/>
    <property type="match status" value="1"/>
</dbReference>
<feature type="compositionally biased region" description="Low complexity" evidence="1">
    <location>
        <begin position="410"/>
        <end position="422"/>
    </location>
</feature>